<feature type="domain" description="DUF5666" evidence="2">
    <location>
        <begin position="48"/>
        <end position="97"/>
    </location>
</feature>
<evidence type="ECO:0000256" key="1">
    <source>
        <dbReference type="SAM" id="SignalP"/>
    </source>
</evidence>
<feature type="chain" id="PRO_5022772198" description="DUF5666 domain-containing protein" evidence="1">
    <location>
        <begin position="20"/>
        <end position="467"/>
    </location>
</feature>
<feature type="signal peptide" evidence="1">
    <location>
        <begin position="1"/>
        <end position="19"/>
    </location>
</feature>
<feature type="domain" description="DUF5666" evidence="2">
    <location>
        <begin position="260"/>
        <end position="316"/>
    </location>
</feature>
<keyword evidence="1" id="KW-0732">Signal</keyword>
<keyword evidence="4" id="KW-1185">Reference proteome</keyword>
<sequence length="467" mass="47436">MKLSRLVTWIAASATLAIAACGGGGSSGGIGGTGGGGGGIGGTGVAYGTITGFGSVWVNGVEYQTANTTFKTDDNPNGGGRQDDLRVGMVVRVDGSISGRRADTITEDESVKGLVEQVIDANRMVVMGQTIQIDNTTRFENGVVPSAGDRVEVHGQIAGDGVIAGGYIEKKTTAPTPPYAVKGIVKNQNAANLTFQVGTLTVQYASATVGDMPAGSWNGLQVNVKGTACGGVAPVCGNLVATKVEPAGARVASAPQAEIEGVVVAVTANGFTIGNQQVVTTTSTRYEGGVAADLIVGTKVEAEGSISNGVLTATKVSFRDAVKIEGDVASISGNTLTISGLPGVSVDVTSITEFKDVTLGTLAVGNHLRIRGKLGNGNSMVATRLELRSARSDVELQAPAQALTPETSLRLLGIDISTASVSQYRDVTDAAITRSAFFTAARVGGLIKANGSRSGGTVSWTELELED</sequence>
<feature type="domain" description="DUF5666" evidence="2">
    <location>
        <begin position="325"/>
        <end position="386"/>
    </location>
</feature>
<dbReference type="Pfam" id="PF18914">
    <property type="entry name" value="DUF5666"/>
    <property type="match status" value="4"/>
</dbReference>
<dbReference type="EMBL" id="VOPW01000001">
    <property type="protein sequence ID" value="TXC67330.1"/>
    <property type="molecule type" value="Genomic_DNA"/>
</dbReference>
<dbReference type="InterPro" id="IPR043724">
    <property type="entry name" value="DUF5666"/>
</dbReference>
<reference evidence="3 4" key="1">
    <citation type="submission" date="2019-08" db="EMBL/GenBank/DDBJ databases">
        <authorList>
            <person name="Khan S.A."/>
            <person name="Jeon C.O."/>
            <person name="Jeong S.E."/>
        </authorList>
    </citation>
    <scope>NUCLEOTIDE SEQUENCE [LARGE SCALE GENOMIC DNA]</scope>
    <source>
        <strain evidence="4">IMCC1728</strain>
    </source>
</reference>
<dbReference type="Proteomes" id="UP000321832">
    <property type="component" value="Unassembled WGS sequence"/>
</dbReference>
<name>A0A5C6U3U8_9BURK</name>
<proteinExistence type="predicted"/>
<comment type="caution">
    <text evidence="3">The sequence shown here is derived from an EMBL/GenBank/DDBJ whole genome shotgun (WGS) entry which is preliminary data.</text>
</comment>
<organism evidence="3 4">
    <name type="scientific">Piscinibacter aquaticus</name>
    <dbReference type="NCBI Taxonomy" id="392597"/>
    <lineage>
        <taxon>Bacteria</taxon>
        <taxon>Pseudomonadati</taxon>
        <taxon>Pseudomonadota</taxon>
        <taxon>Betaproteobacteria</taxon>
        <taxon>Burkholderiales</taxon>
        <taxon>Sphaerotilaceae</taxon>
        <taxon>Piscinibacter</taxon>
    </lineage>
</organism>
<gene>
    <name evidence="3" type="ORF">FSC37_21415</name>
</gene>
<feature type="domain" description="DUF5666" evidence="2">
    <location>
        <begin position="112"/>
        <end position="163"/>
    </location>
</feature>
<evidence type="ECO:0000259" key="2">
    <source>
        <dbReference type="Pfam" id="PF18914"/>
    </source>
</evidence>
<dbReference type="AlphaFoldDB" id="A0A5C6U3U8"/>
<protein>
    <recommendedName>
        <fullName evidence="2">DUF5666 domain-containing protein</fullName>
    </recommendedName>
</protein>
<evidence type="ECO:0000313" key="3">
    <source>
        <dbReference type="EMBL" id="TXC67330.1"/>
    </source>
</evidence>
<dbReference type="PROSITE" id="PS51257">
    <property type="entry name" value="PROKAR_LIPOPROTEIN"/>
    <property type="match status" value="1"/>
</dbReference>
<accession>A0A5C6U3U8</accession>
<evidence type="ECO:0000313" key="4">
    <source>
        <dbReference type="Proteomes" id="UP000321832"/>
    </source>
</evidence>